<dbReference type="Proteomes" id="UP000434957">
    <property type="component" value="Unassembled WGS sequence"/>
</dbReference>
<gene>
    <name evidence="1" type="ORF">PR003_g9316</name>
</gene>
<name>A0A6A4FIG4_9STRA</name>
<proteinExistence type="predicted"/>
<protein>
    <submittedName>
        <fullName evidence="1">Uncharacterized protein</fullName>
    </submittedName>
</protein>
<dbReference type="EMBL" id="QXFT01000481">
    <property type="protein sequence ID" value="KAE9342751.1"/>
    <property type="molecule type" value="Genomic_DNA"/>
</dbReference>
<sequence length="47" mass="5260">MGKPPGSMNYSLPEVMHMLAITKKILPQGKDMWESVPAKYDATKDSH</sequence>
<accession>A0A6A4FIG4</accession>
<evidence type="ECO:0000313" key="2">
    <source>
        <dbReference type="Proteomes" id="UP000434957"/>
    </source>
</evidence>
<organism evidence="1 2">
    <name type="scientific">Phytophthora rubi</name>
    <dbReference type="NCBI Taxonomy" id="129364"/>
    <lineage>
        <taxon>Eukaryota</taxon>
        <taxon>Sar</taxon>
        <taxon>Stramenopiles</taxon>
        <taxon>Oomycota</taxon>
        <taxon>Peronosporomycetes</taxon>
        <taxon>Peronosporales</taxon>
        <taxon>Peronosporaceae</taxon>
        <taxon>Phytophthora</taxon>
    </lineage>
</organism>
<comment type="caution">
    <text evidence="1">The sequence shown here is derived from an EMBL/GenBank/DDBJ whole genome shotgun (WGS) entry which is preliminary data.</text>
</comment>
<dbReference type="AlphaFoldDB" id="A0A6A4FIG4"/>
<evidence type="ECO:0000313" key="1">
    <source>
        <dbReference type="EMBL" id="KAE9342751.1"/>
    </source>
</evidence>
<keyword evidence="2" id="KW-1185">Reference proteome</keyword>
<reference evidence="1 2" key="1">
    <citation type="submission" date="2018-08" db="EMBL/GenBank/DDBJ databases">
        <title>Genomic investigation of the strawberry pathogen Phytophthora fragariae indicates pathogenicity is determined by transcriptional variation in three key races.</title>
        <authorList>
            <person name="Adams T.M."/>
            <person name="Armitage A.D."/>
            <person name="Sobczyk M.K."/>
            <person name="Bates H.J."/>
            <person name="Dunwell J.M."/>
            <person name="Nellist C.F."/>
            <person name="Harrison R.J."/>
        </authorList>
    </citation>
    <scope>NUCLEOTIDE SEQUENCE [LARGE SCALE GENOMIC DNA]</scope>
    <source>
        <strain evidence="1 2">SCRP333</strain>
    </source>
</reference>